<reference evidence="2" key="2">
    <citation type="submission" date="2025-08" db="UniProtKB">
        <authorList>
            <consortium name="RefSeq"/>
        </authorList>
    </citation>
    <scope>IDENTIFICATION</scope>
    <source>
        <tissue evidence="2">Leaf</tissue>
    </source>
</reference>
<gene>
    <name evidence="2" type="primary">LOC104249332</name>
</gene>
<evidence type="ECO:0000313" key="2">
    <source>
        <dbReference type="RefSeq" id="XP_009804037.1"/>
    </source>
</evidence>
<evidence type="ECO:0000313" key="1">
    <source>
        <dbReference type="Proteomes" id="UP000189701"/>
    </source>
</evidence>
<dbReference type="AlphaFoldDB" id="A0A1U7YIW2"/>
<dbReference type="RefSeq" id="XP_009804037.1">
    <property type="nucleotide sequence ID" value="XM_009805735.1"/>
</dbReference>
<proteinExistence type="predicted"/>
<reference evidence="1" key="1">
    <citation type="journal article" date="2013" name="Genome Biol.">
        <title>Reference genomes and transcriptomes of Nicotiana sylvestris and Nicotiana tomentosiformis.</title>
        <authorList>
            <person name="Sierro N."/>
            <person name="Battey J.N."/>
            <person name="Ouadi S."/>
            <person name="Bovet L."/>
            <person name="Goepfert S."/>
            <person name="Bakaher N."/>
            <person name="Peitsch M.C."/>
            <person name="Ivanov N.V."/>
        </authorList>
    </citation>
    <scope>NUCLEOTIDE SEQUENCE [LARGE SCALE GENOMIC DNA]</scope>
</reference>
<name>A0A1U7YIW2_NICSY</name>
<sequence length="169" mass="19214">MEKSNQPQKNILNNYLGRGLKLDVSAIKAIRNTYCDSPSRSSENVLPLSRPSFELLYETPERSANQRRLQMGSSIREIREQRIEGLTIVSQVPSHSTPKSYNQVAKPNMDELGISNHKPTRKLDVKKLAKGVGDEFQDIQFQFVKHNKRRKIDGASGQIANLKVFYVCI</sequence>
<dbReference type="OrthoDB" id="10405697at2759"/>
<dbReference type="Proteomes" id="UP000189701">
    <property type="component" value="Unplaced"/>
</dbReference>
<protein>
    <submittedName>
        <fullName evidence="2">Uncharacterized protein LOC104249332 isoform X1</fullName>
    </submittedName>
</protein>
<accession>A0A1U7YIW2</accession>
<organism evidence="1 2">
    <name type="scientific">Nicotiana sylvestris</name>
    <name type="common">Wood tobacco</name>
    <name type="synonym">South American tobacco</name>
    <dbReference type="NCBI Taxonomy" id="4096"/>
    <lineage>
        <taxon>Eukaryota</taxon>
        <taxon>Viridiplantae</taxon>
        <taxon>Streptophyta</taxon>
        <taxon>Embryophyta</taxon>
        <taxon>Tracheophyta</taxon>
        <taxon>Spermatophyta</taxon>
        <taxon>Magnoliopsida</taxon>
        <taxon>eudicotyledons</taxon>
        <taxon>Gunneridae</taxon>
        <taxon>Pentapetalae</taxon>
        <taxon>asterids</taxon>
        <taxon>lamiids</taxon>
        <taxon>Solanales</taxon>
        <taxon>Solanaceae</taxon>
        <taxon>Nicotianoideae</taxon>
        <taxon>Nicotianeae</taxon>
        <taxon>Nicotiana</taxon>
    </lineage>
</organism>
<keyword evidence="1" id="KW-1185">Reference proteome</keyword>